<evidence type="ECO:0000259" key="1">
    <source>
        <dbReference type="Pfam" id="PF08291"/>
    </source>
</evidence>
<organism evidence="2 3">
    <name type="scientific">Hallella colorans</name>
    <dbReference type="NCBI Taxonomy" id="1703337"/>
    <lineage>
        <taxon>Bacteria</taxon>
        <taxon>Pseudomonadati</taxon>
        <taxon>Bacteroidota</taxon>
        <taxon>Bacteroidia</taxon>
        <taxon>Bacteroidales</taxon>
        <taxon>Prevotellaceae</taxon>
        <taxon>Hallella</taxon>
    </lineage>
</organism>
<comment type="caution">
    <text evidence="2">The sequence shown here is derived from an EMBL/GenBank/DDBJ whole genome shotgun (WGS) entry which is preliminary data.</text>
</comment>
<evidence type="ECO:0000313" key="2">
    <source>
        <dbReference type="EMBL" id="PVX57484.1"/>
    </source>
</evidence>
<evidence type="ECO:0000313" key="3">
    <source>
        <dbReference type="Proteomes" id="UP000245870"/>
    </source>
</evidence>
<dbReference type="Gene3D" id="3.30.1380.10">
    <property type="match status" value="1"/>
</dbReference>
<proteinExistence type="predicted"/>
<dbReference type="Proteomes" id="UP000245870">
    <property type="component" value="Unassembled WGS sequence"/>
</dbReference>
<dbReference type="InterPro" id="IPR009045">
    <property type="entry name" value="Zn_M74/Hedgehog-like"/>
</dbReference>
<dbReference type="RefSeq" id="WP_116615992.1">
    <property type="nucleotide sequence ID" value="NZ_CALDWB010000008.1"/>
</dbReference>
<dbReference type="OrthoDB" id="5242612at2"/>
<sequence length="142" mass="16314">MTDQQRKHLSEHFTLYEMVRSGMAIERDIDNMPNLKQEQSLRLLAQNVLEPLRRQFGPIVISSGFRTPRLNLMVGGVSGSQHTKGEAADIVLPDADTGRRMYAFVKARVDFDQLIWEPIGASVPRWLHVSYTVRHKNRRMAL</sequence>
<dbReference type="AlphaFoldDB" id="A0A2U0UIM3"/>
<name>A0A2U0UIM3_9BACT</name>
<dbReference type="Pfam" id="PF08291">
    <property type="entry name" value="Peptidase_M15_3"/>
    <property type="match status" value="1"/>
</dbReference>
<dbReference type="SUPFAM" id="SSF55166">
    <property type="entry name" value="Hedgehog/DD-peptidase"/>
    <property type="match status" value="1"/>
</dbReference>
<protein>
    <submittedName>
        <fullName evidence="2">Peptidase M15-like protein</fullName>
    </submittedName>
</protein>
<reference evidence="2 3" key="1">
    <citation type="submission" date="2018-05" db="EMBL/GenBank/DDBJ databases">
        <title>Genomic Encyclopedia of Type Strains, Phase IV (KMG-IV): sequencing the most valuable type-strain genomes for metagenomic binning, comparative biology and taxonomic classification.</title>
        <authorList>
            <person name="Goeker M."/>
        </authorList>
    </citation>
    <scope>NUCLEOTIDE SEQUENCE [LARGE SCALE GENOMIC DNA]</scope>
    <source>
        <strain evidence="2 3">DSM 100333</strain>
    </source>
</reference>
<feature type="domain" description="Peptidase M15A C-terminal" evidence="1">
    <location>
        <begin position="12"/>
        <end position="111"/>
    </location>
</feature>
<keyword evidence="3" id="KW-1185">Reference proteome</keyword>
<dbReference type="InterPro" id="IPR013230">
    <property type="entry name" value="Peptidase_M15A_C"/>
</dbReference>
<gene>
    <name evidence="2" type="ORF">C7379_104101</name>
</gene>
<dbReference type="EMBL" id="QENY01000004">
    <property type="protein sequence ID" value="PVX57484.1"/>
    <property type="molecule type" value="Genomic_DNA"/>
</dbReference>
<accession>A0A2U0UIM3</accession>